<reference evidence="1" key="1">
    <citation type="submission" date="2024-05" db="EMBL/GenBank/DDBJ databases">
        <authorList>
            <person name="Mugo M.M."/>
            <person name="Musyoki A.M."/>
            <person name="Makumi A.M."/>
            <person name="Mutai I."/>
            <person name="Drechsel O."/>
            <person name="Kering K.K."/>
            <person name="Muturi P."/>
            <person name="Mbae C.K."/>
            <person name="Kariuki S.M."/>
        </authorList>
    </citation>
    <scope>NUCLEOTIDE SEQUENCE</scope>
</reference>
<accession>A0AAU8GJC9</accession>
<sequence>MALEWDCLSRRCYELQRVGTKRIKVERKQSFL</sequence>
<proteinExistence type="predicted"/>
<gene>
    <name evidence="1" type="ORF">EGKTSNJQ_CDS0146</name>
</gene>
<protein>
    <submittedName>
        <fullName evidence="1">Uncharacterized protein</fullName>
    </submittedName>
</protein>
<organism evidence="1">
    <name type="scientific">Salmonella phage vB_STmST313_KE30</name>
    <dbReference type="NCBI Taxonomy" id="3161180"/>
    <lineage>
        <taxon>Viruses</taxon>
        <taxon>Duplodnaviria</taxon>
        <taxon>Heunggongvirae</taxon>
        <taxon>Uroviricota</taxon>
        <taxon>Caudoviricetes</taxon>
        <taxon>Pantevenvirales</taxon>
        <taxon>Ackermannviridae</taxon>
        <taxon>Cvivirinae</taxon>
        <taxon>Kuttervirus</taxon>
    </lineage>
</organism>
<name>A0AAU8GJC9_9CAUD</name>
<evidence type="ECO:0000313" key="1">
    <source>
        <dbReference type="EMBL" id="XCH41556.1"/>
    </source>
</evidence>
<dbReference type="EMBL" id="PP856728">
    <property type="protein sequence ID" value="XCH41556.1"/>
    <property type="molecule type" value="Genomic_DNA"/>
</dbReference>